<accession>A0A6P2RPZ5</accession>
<protein>
    <recommendedName>
        <fullName evidence="4">Fimbrial assembly protein</fullName>
    </recommendedName>
</protein>
<feature type="signal peptide" evidence="1">
    <location>
        <begin position="1"/>
        <end position="22"/>
    </location>
</feature>
<evidence type="ECO:0000313" key="2">
    <source>
        <dbReference type="EMBL" id="VWC35320.1"/>
    </source>
</evidence>
<dbReference type="AlphaFoldDB" id="A0A6P2RPZ5"/>
<organism evidence="2 3">
    <name type="scientific">Burkholderia aenigmatica</name>
    <dbReference type="NCBI Taxonomy" id="2015348"/>
    <lineage>
        <taxon>Bacteria</taxon>
        <taxon>Pseudomonadati</taxon>
        <taxon>Pseudomonadota</taxon>
        <taxon>Betaproteobacteria</taxon>
        <taxon>Burkholderiales</taxon>
        <taxon>Burkholderiaceae</taxon>
        <taxon>Burkholderia</taxon>
        <taxon>Burkholderia cepacia complex</taxon>
    </lineage>
</organism>
<dbReference type="GO" id="GO:0009289">
    <property type="term" value="C:pilus"/>
    <property type="evidence" value="ECO:0007669"/>
    <property type="project" value="InterPro"/>
</dbReference>
<dbReference type="Proteomes" id="UP000494261">
    <property type="component" value="Unassembled WGS sequence"/>
</dbReference>
<name>A0A6P2RPZ5_9BURK</name>
<keyword evidence="1" id="KW-0732">Signal</keyword>
<sequence length="165" mass="17657">MNATKIVLALCMGAALVGAAHADPVSKTITLTAQINDAIFVSKPDGSTWYSTEELSADDYHQNHFSKTLQVRVYSTKADFNVSLAQPLQMTSGKYMMLNPSVVLGDKDFSKGTAKVTQTTPGVDPGTFDQTYDLKIGVDSPTVPAGESRNGSYSGDLVMLFEPTP</sequence>
<dbReference type="InterPro" id="IPR007540">
    <property type="entry name" value="Fimbrial_CS1-type"/>
</dbReference>
<evidence type="ECO:0000313" key="3">
    <source>
        <dbReference type="Proteomes" id="UP000494261"/>
    </source>
</evidence>
<dbReference type="RefSeq" id="WP_175025565.1">
    <property type="nucleotide sequence ID" value="NZ_CABVQC010000063.1"/>
</dbReference>
<proteinExistence type="predicted"/>
<dbReference type="Pfam" id="PF04449">
    <property type="entry name" value="Fimbrial_CS1"/>
    <property type="match status" value="1"/>
</dbReference>
<evidence type="ECO:0008006" key="4">
    <source>
        <dbReference type="Google" id="ProtNLM"/>
    </source>
</evidence>
<reference evidence="2 3" key="1">
    <citation type="submission" date="2019-09" db="EMBL/GenBank/DDBJ databases">
        <authorList>
            <person name="Depoorter E."/>
        </authorList>
    </citation>
    <scope>NUCLEOTIDE SEQUENCE [LARGE SCALE GENOMIC DNA]</scope>
    <source>
        <strain evidence="2">LMG 13014</strain>
    </source>
</reference>
<feature type="chain" id="PRO_5026770615" description="Fimbrial assembly protein" evidence="1">
    <location>
        <begin position="23"/>
        <end position="165"/>
    </location>
</feature>
<dbReference type="Gene3D" id="2.60.40.2040">
    <property type="entry name" value="CFA/I fimbrial subunit E, pilin domain"/>
    <property type="match status" value="1"/>
</dbReference>
<evidence type="ECO:0000256" key="1">
    <source>
        <dbReference type="SAM" id="SignalP"/>
    </source>
</evidence>
<dbReference type="EMBL" id="CABVQC010000063">
    <property type="protein sequence ID" value="VWC35320.1"/>
    <property type="molecule type" value="Genomic_DNA"/>
</dbReference>
<gene>
    <name evidence="2" type="ORF">BLA13014_06514</name>
</gene>